<feature type="domain" description="UvrD-like helicase ATP-binding" evidence="7">
    <location>
        <begin position="206"/>
        <end position="601"/>
    </location>
</feature>
<dbReference type="GO" id="GO:0005829">
    <property type="term" value="C:cytosol"/>
    <property type="evidence" value="ECO:0007669"/>
    <property type="project" value="TreeGrafter"/>
</dbReference>
<evidence type="ECO:0000256" key="4">
    <source>
        <dbReference type="ARBA" id="ARBA00022840"/>
    </source>
</evidence>
<dbReference type="GO" id="GO:0003677">
    <property type="term" value="F:DNA binding"/>
    <property type="evidence" value="ECO:0007669"/>
    <property type="project" value="InterPro"/>
</dbReference>
<dbReference type="GO" id="GO:0043138">
    <property type="term" value="F:3'-5' DNA helicase activity"/>
    <property type="evidence" value="ECO:0007669"/>
    <property type="project" value="TreeGrafter"/>
</dbReference>
<dbReference type="STRING" id="137591.AO080_00575"/>
<keyword evidence="9" id="KW-1185">Reference proteome</keyword>
<keyword evidence="3 5" id="KW-0347">Helicase</keyword>
<keyword evidence="1 5" id="KW-0547">Nucleotide-binding</keyword>
<reference evidence="8" key="1">
    <citation type="journal article" date="2015" name="Microbiology (Mosc.)">
        <title>Genomics of the Weissella cibaria species with an examination of its metabolic traits.</title>
        <authorList>
            <person name="Lynch K.M."/>
            <person name="Lucid A."/>
            <person name="Arendt E.K."/>
            <person name="Sleator R.D."/>
            <person name="Lucey B."/>
            <person name="Coffey A."/>
        </authorList>
    </citation>
    <scope>NUCLEOTIDE SEQUENCE [LARGE SCALE GENOMIC DNA]</scope>
    <source>
        <strain evidence="8">MG1</strain>
    </source>
</reference>
<evidence type="ECO:0000313" key="8">
    <source>
        <dbReference type="EMBL" id="KIU21846.1"/>
    </source>
</evidence>
<dbReference type="PROSITE" id="PS51198">
    <property type="entry name" value="UVRD_HELICASE_ATP_BIND"/>
    <property type="match status" value="1"/>
</dbReference>
<dbReference type="PANTHER" id="PTHR11070:SF17">
    <property type="entry name" value="DNA HELICASE IV"/>
    <property type="match status" value="1"/>
</dbReference>
<evidence type="ECO:0000256" key="6">
    <source>
        <dbReference type="SAM" id="Coils"/>
    </source>
</evidence>
<dbReference type="InterPro" id="IPR048228">
    <property type="entry name" value="HelD_bacillota"/>
</dbReference>
<dbReference type="InterPro" id="IPR000212">
    <property type="entry name" value="DNA_helicase_UvrD/REP"/>
</dbReference>
<evidence type="ECO:0000256" key="1">
    <source>
        <dbReference type="ARBA" id="ARBA00022741"/>
    </source>
</evidence>
<dbReference type="PANTHER" id="PTHR11070">
    <property type="entry name" value="UVRD / RECB / PCRA DNA HELICASE FAMILY MEMBER"/>
    <property type="match status" value="1"/>
</dbReference>
<gene>
    <name evidence="8" type="primary">helD_1</name>
    <name evidence="8" type="ORF">QX99_00534</name>
</gene>
<dbReference type="NCBIfam" id="NF041464">
    <property type="entry name" value="HelD_BACSU"/>
    <property type="match status" value="1"/>
</dbReference>
<dbReference type="SUPFAM" id="SSF52540">
    <property type="entry name" value="P-loop containing nucleoside triphosphate hydrolases"/>
    <property type="match status" value="1"/>
</dbReference>
<evidence type="ECO:0000256" key="3">
    <source>
        <dbReference type="ARBA" id="ARBA00022806"/>
    </source>
</evidence>
<dbReference type="Pfam" id="PF13538">
    <property type="entry name" value="UvrD_C_2"/>
    <property type="match status" value="1"/>
</dbReference>
<evidence type="ECO:0000313" key="9">
    <source>
        <dbReference type="Proteomes" id="UP000032287"/>
    </source>
</evidence>
<feature type="coiled-coil region" evidence="6">
    <location>
        <begin position="9"/>
        <end position="36"/>
    </location>
</feature>
<dbReference type="GO" id="GO:0000725">
    <property type="term" value="P:recombinational repair"/>
    <property type="evidence" value="ECO:0007669"/>
    <property type="project" value="TreeGrafter"/>
</dbReference>
<accession>A0A0D1KDG3</accession>
<evidence type="ECO:0000256" key="2">
    <source>
        <dbReference type="ARBA" id="ARBA00022801"/>
    </source>
</evidence>
<comment type="caution">
    <text evidence="8">The sequence shown here is derived from an EMBL/GenBank/DDBJ whole genome shotgun (WGS) entry which is preliminary data.</text>
</comment>
<dbReference type="GO" id="GO:0016787">
    <property type="term" value="F:hydrolase activity"/>
    <property type="evidence" value="ECO:0007669"/>
    <property type="project" value="UniProtKB-UniRule"/>
</dbReference>
<dbReference type="InterPro" id="IPR014016">
    <property type="entry name" value="UvrD-like_ATP-bd"/>
</dbReference>
<dbReference type="GO" id="GO:0005524">
    <property type="term" value="F:ATP binding"/>
    <property type="evidence" value="ECO:0007669"/>
    <property type="project" value="UniProtKB-UniRule"/>
</dbReference>
<evidence type="ECO:0000259" key="7">
    <source>
        <dbReference type="PROSITE" id="PS51198"/>
    </source>
</evidence>
<dbReference type="EC" id="3.6.4.12" evidence="8"/>
<evidence type="ECO:0000256" key="5">
    <source>
        <dbReference type="PROSITE-ProRule" id="PRU00560"/>
    </source>
</evidence>
<dbReference type="InterPro" id="IPR027417">
    <property type="entry name" value="P-loop_NTPase"/>
</dbReference>
<feature type="binding site" evidence="5">
    <location>
        <begin position="227"/>
        <end position="234"/>
    </location>
    <ligand>
        <name>ATP</name>
        <dbReference type="ChEBI" id="CHEBI:30616"/>
    </ligand>
</feature>
<keyword evidence="6" id="KW-0175">Coiled coil</keyword>
<sequence length="766" mass="87172">MHADQPVEQERLDKVVVEIDQQLENAKDAYAQAHSETRAVEGNYIANTSINTFEVDDAMETNAEIQQQRNIVARVTETENIMRKTVDTLTMLRPSPYFGRVDIDEEGDQESLYIGLASVQDKSGDFLVYDWRAPISGIYYNGTLGKVSYPTPMGEQDAELLKKRQFTIADAKIVNMFDTNETVGDEMLQYALGQQNDLTMRNIVATIQQEQNQIIRDTTSDLLVVQGVAGSGKTSAILQRIAFLLFHAREELNSDQIVLFSPNRLFSSYIADVLPSLGERNMRQVTLAEFFSARLQGLQVQTLFERYETGQNTVSDASLQVREVLEDATILDALTAFVEQLTPTTLRFDNIYFEDDVFFSKEAMTLLFAEFSSNYSVRERIQMTQKRLMERLNNRIDALVDEDWVLEALNNLDDQQYRDLLGDELAEQVAEEEEMGDAIDVAAKRYLEREFQVVDDALYNMHFFDIYNQYGDFLAYMANQRPAEAEWWLSKRDRFLRELEYHRIDLEDAAPMLFLRDLITGGGTNKSMFYVFVDEMQDYTMAQLLYLKHAFPAAKFTVLGDAEQALFREVETPAALLAKYTAAFKATKPNLITLNKAYRSTQEIMDFAKALLPDGDNIMAFTRPGGKPALYITDTTGVADELWRQVDALRQDHNTVAILTKTQPEAEAVYRMLRKYPEKFQLLQASDRTRTSNLVVMPIYLAKGLEFDAVIGYDVSQTNYPDSEATGLLYTLASRAMHALTLISVGPVSSLIRQVQDTLEIHAFGE</sequence>
<keyword evidence="2 5" id="KW-0378">Hydrolase</keyword>
<dbReference type="InterPro" id="IPR027785">
    <property type="entry name" value="UvrD-like_helicase_C"/>
</dbReference>
<organism evidence="8 9">
    <name type="scientific">Weissella cibaria</name>
    <dbReference type="NCBI Taxonomy" id="137591"/>
    <lineage>
        <taxon>Bacteria</taxon>
        <taxon>Bacillati</taxon>
        <taxon>Bacillota</taxon>
        <taxon>Bacilli</taxon>
        <taxon>Lactobacillales</taxon>
        <taxon>Lactobacillaceae</taxon>
        <taxon>Weissella</taxon>
    </lineage>
</organism>
<dbReference type="eggNOG" id="COG3973">
    <property type="taxonomic scope" value="Bacteria"/>
</dbReference>
<dbReference type="PATRIC" id="fig|137591.25.peg.520"/>
<keyword evidence="4 5" id="KW-0067">ATP-binding</keyword>
<name>A0A0D1KDG3_9LACO</name>
<dbReference type="EMBL" id="JWHU01000006">
    <property type="protein sequence ID" value="KIU21846.1"/>
    <property type="molecule type" value="Genomic_DNA"/>
</dbReference>
<protein>
    <submittedName>
        <fullName evidence="8">HelD_1 protein</fullName>
        <ecNumber evidence="8">3.6.4.12</ecNumber>
    </submittedName>
</protein>
<proteinExistence type="predicted"/>
<dbReference type="Gene3D" id="3.40.50.300">
    <property type="entry name" value="P-loop containing nucleotide triphosphate hydrolases"/>
    <property type="match status" value="2"/>
</dbReference>
<dbReference type="AlphaFoldDB" id="A0A0D1KDG3"/>
<dbReference type="Proteomes" id="UP000032287">
    <property type="component" value="Unassembled WGS sequence"/>
</dbReference>
<dbReference type="Pfam" id="PF00580">
    <property type="entry name" value="UvrD-helicase"/>
    <property type="match status" value="1"/>
</dbReference>
<dbReference type="RefSeq" id="WP_043708556.1">
    <property type="nucleotide sequence ID" value="NZ_JALOCT010000003.1"/>
</dbReference>